<organism evidence="1 2">
    <name type="scientific">Hyalomma asiaticum</name>
    <name type="common">Tick</name>
    <dbReference type="NCBI Taxonomy" id="266040"/>
    <lineage>
        <taxon>Eukaryota</taxon>
        <taxon>Metazoa</taxon>
        <taxon>Ecdysozoa</taxon>
        <taxon>Arthropoda</taxon>
        <taxon>Chelicerata</taxon>
        <taxon>Arachnida</taxon>
        <taxon>Acari</taxon>
        <taxon>Parasitiformes</taxon>
        <taxon>Ixodida</taxon>
        <taxon>Ixodoidea</taxon>
        <taxon>Ixodidae</taxon>
        <taxon>Hyalomminae</taxon>
        <taxon>Hyalomma</taxon>
    </lineage>
</organism>
<evidence type="ECO:0000313" key="1">
    <source>
        <dbReference type="EMBL" id="KAH6935717.1"/>
    </source>
</evidence>
<accession>A0ACB7SKN7</accession>
<reference evidence="1" key="1">
    <citation type="submission" date="2020-05" db="EMBL/GenBank/DDBJ databases">
        <title>Large-scale comparative analyses of tick genomes elucidate their genetic diversity and vector capacities.</title>
        <authorList>
            <person name="Jia N."/>
            <person name="Wang J."/>
            <person name="Shi W."/>
            <person name="Du L."/>
            <person name="Sun Y."/>
            <person name="Zhan W."/>
            <person name="Jiang J."/>
            <person name="Wang Q."/>
            <person name="Zhang B."/>
            <person name="Ji P."/>
            <person name="Sakyi L.B."/>
            <person name="Cui X."/>
            <person name="Yuan T."/>
            <person name="Jiang B."/>
            <person name="Yang W."/>
            <person name="Lam T.T.-Y."/>
            <person name="Chang Q."/>
            <person name="Ding S."/>
            <person name="Wang X."/>
            <person name="Zhu J."/>
            <person name="Ruan X."/>
            <person name="Zhao L."/>
            <person name="Wei J."/>
            <person name="Que T."/>
            <person name="Du C."/>
            <person name="Cheng J."/>
            <person name="Dai P."/>
            <person name="Han X."/>
            <person name="Huang E."/>
            <person name="Gao Y."/>
            <person name="Liu J."/>
            <person name="Shao H."/>
            <person name="Ye R."/>
            <person name="Li L."/>
            <person name="Wei W."/>
            <person name="Wang X."/>
            <person name="Wang C."/>
            <person name="Yang T."/>
            <person name="Huo Q."/>
            <person name="Li W."/>
            <person name="Guo W."/>
            <person name="Chen H."/>
            <person name="Zhou L."/>
            <person name="Ni X."/>
            <person name="Tian J."/>
            <person name="Zhou Y."/>
            <person name="Sheng Y."/>
            <person name="Liu T."/>
            <person name="Pan Y."/>
            <person name="Xia L."/>
            <person name="Li J."/>
            <person name="Zhao F."/>
            <person name="Cao W."/>
        </authorList>
    </citation>
    <scope>NUCLEOTIDE SEQUENCE</scope>
    <source>
        <strain evidence="1">Hyas-2018</strain>
    </source>
</reference>
<name>A0ACB7SKN7_HYAAI</name>
<dbReference type="Proteomes" id="UP000821845">
    <property type="component" value="Chromosome 3"/>
</dbReference>
<comment type="caution">
    <text evidence="1">The sequence shown here is derived from an EMBL/GenBank/DDBJ whole genome shotgun (WGS) entry which is preliminary data.</text>
</comment>
<keyword evidence="2" id="KW-1185">Reference proteome</keyword>
<dbReference type="EMBL" id="CM023483">
    <property type="protein sequence ID" value="KAH6935717.1"/>
    <property type="molecule type" value="Genomic_DNA"/>
</dbReference>
<evidence type="ECO:0000313" key="2">
    <source>
        <dbReference type="Proteomes" id="UP000821845"/>
    </source>
</evidence>
<protein>
    <submittedName>
        <fullName evidence="1">Uncharacterized protein</fullName>
    </submittedName>
</protein>
<gene>
    <name evidence="1" type="ORF">HPB50_008461</name>
</gene>
<proteinExistence type="predicted"/>
<sequence>MVESHYTMTDTTLIRTAPAFFNTATNYFFYHQHVFVSVGGYALWNGVWKPNTRVSARDNYGGHLAEEVQVPNTGTMVAVIKFYATGCAFYDANDTSKMPIISGTRTRAELNNLFIKPDPESIVEFKFVTRDGQGIMNDGISCTAMEEHDHFDSYHCNTLHTRQQRRRRRRSSRRQSSSFQENRQTDPSSQAHQTHVSSTPKTDVGKGKSGRPLSTTEWPPLSPLQPAAELPQRSPTVQHSVASEKSQNTDKQVIALLRPLINAIRVLLSNVHTPSARSALQVLDALSPVLAALE</sequence>